<dbReference type="PROSITE" id="PS51367">
    <property type="entry name" value="THAUMATIN_2"/>
    <property type="match status" value="1"/>
</dbReference>
<feature type="disulfide bond" evidence="1">
    <location>
        <begin position="25"/>
        <end position="250"/>
    </location>
</feature>
<proteinExistence type="predicted"/>
<dbReference type="PIRSF" id="PIRSF002703">
    <property type="entry name" value="Thaumatin"/>
    <property type="match status" value="1"/>
</dbReference>
<dbReference type="OrthoDB" id="430315at2759"/>
<dbReference type="SMART" id="SM00205">
    <property type="entry name" value="THN"/>
    <property type="match status" value="1"/>
</dbReference>
<dbReference type="STRING" id="745531.A0A0C3NA64"/>
<dbReference type="InterPro" id="IPR001938">
    <property type="entry name" value="Thaumatin"/>
</dbReference>
<keyword evidence="4" id="KW-1185">Reference proteome</keyword>
<evidence type="ECO:0000256" key="1">
    <source>
        <dbReference type="PIRSR" id="PIRSR002703-1"/>
    </source>
</evidence>
<evidence type="ECO:0000313" key="4">
    <source>
        <dbReference type="Proteomes" id="UP000053257"/>
    </source>
</evidence>
<dbReference type="Gene3D" id="2.60.110.10">
    <property type="entry name" value="Thaumatin"/>
    <property type="match status" value="1"/>
</dbReference>
<feature type="disulfide bond" evidence="1">
    <location>
        <begin position="180"/>
        <end position="194"/>
    </location>
</feature>
<dbReference type="SUPFAM" id="SSF49870">
    <property type="entry name" value="Osmotin, thaumatin-like protein"/>
    <property type="match status" value="1"/>
</dbReference>
<keyword evidence="2" id="KW-0732">Signal</keyword>
<feature type="disulfide bond" evidence="1">
    <location>
        <begin position="93"/>
        <end position="99"/>
    </location>
</feature>
<organism evidence="3 4">
    <name type="scientific">Phlebiopsis gigantea (strain 11061_1 CR5-6)</name>
    <name type="common">White-rot fungus</name>
    <name type="synonym">Peniophora gigantea</name>
    <dbReference type="NCBI Taxonomy" id="745531"/>
    <lineage>
        <taxon>Eukaryota</taxon>
        <taxon>Fungi</taxon>
        <taxon>Dikarya</taxon>
        <taxon>Basidiomycota</taxon>
        <taxon>Agaricomycotina</taxon>
        <taxon>Agaricomycetes</taxon>
        <taxon>Polyporales</taxon>
        <taxon>Phanerochaetaceae</taxon>
        <taxon>Phlebiopsis</taxon>
    </lineage>
</organism>
<gene>
    <name evidence="3" type="ORF">PHLGIDRAFT_507322</name>
</gene>
<dbReference type="Proteomes" id="UP000053257">
    <property type="component" value="Unassembled WGS sequence"/>
</dbReference>
<sequence length="251" mass="25931">MKFTLIALSAAALAHARTLTVLNACSYTVWPAVFTDLDAGSAFPDYPTGWEADPNTSVTFTIPDNWTAGSVWGRRNCDFTGTGSASQCLDGGCDGGLECDPHTGTPTGPVTVAEFSLSNSGSADIVDVSIVDGFNIPLRVDNNKGCFVPGCPVDLNPNCPAALKGPLDSSGSTVGCQSACEANVDGNPINSPNCCTGSHETPATCPASGVAYYSYFKNNCPDALAFAYDEDGQTLICSSSLAADYTVTFCP</sequence>
<feature type="chain" id="PRO_5002176217" description="Thaumatin-like protein" evidence="2">
    <location>
        <begin position="17"/>
        <end position="251"/>
    </location>
</feature>
<evidence type="ECO:0008006" key="5">
    <source>
        <dbReference type="Google" id="ProtNLM"/>
    </source>
</evidence>
<dbReference type="PANTHER" id="PTHR31048">
    <property type="entry name" value="OS03G0233200 PROTEIN"/>
    <property type="match status" value="1"/>
</dbReference>
<reference evidence="3 4" key="1">
    <citation type="journal article" date="2014" name="PLoS Genet.">
        <title>Analysis of the Phlebiopsis gigantea genome, transcriptome and secretome provides insight into its pioneer colonization strategies of wood.</title>
        <authorList>
            <person name="Hori C."/>
            <person name="Ishida T."/>
            <person name="Igarashi K."/>
            <person name="Samejima M."/>
            <person name="Suzuki H."/>
            <person name="Master E."/>
            <person name="Ferreira P."/>
            <person name="Ruiz-Duenas F.J."/>
            <person name="Held B."/>
            <person name="Canessa P."/>
            <person name="Larrondo L.F."/>
            <person name="Schmoll M."/>
            <person name="Druzhinina I.S."/>
            <person name="Kubicek C.P."/>
            <person name="Gaskell J.A."/>
            <person name="Kersten P."/>
            <person name="St John F."/>
            <person name="Glasner J."/>
            <person name="Sabat G."/>
            <person name="Splinter BonDurant S."/>
            <person name="Syed K."/>
            <person name="Yadav J."/>
            <person name="Mgbeahuruike A.C."/>
            <person name="Kovalchuk A."/>
            <person name="Asiegbu F.O."/>
            <person name="Lackner G."/>
            <person name="Hoffmeister D."/>
            <person name="Rencoret J."/>
            <person name="Gutierrez A."/>
            <person name="Sun H."/>
            <person name="Lindquist E."/>
            <person name="Barry K."/>
            <person name="Riley R."/>
            <person name="Grigoriev I.V."/>
            <person name="Henrissat B."/>
            <person name="Kues U."/>
            <person name="Berka R.M."/>
            <person name="Martinez A.T."/>
            <person name="Covert S.F."/>
            <person name="Blanchette R.A."/>
            <person name="Cullen D."/>
        </authorList>
    </citation>
    <scope>NUCLEOTIDE SEQUENCE [LARGE SCALE GENOMIC DNA]</scope>
    <source>
        <strain evidence="3 4">11061_1 CR5-6</strain>
    </source>
</reference>
<feature type="signal peptide" evidence="2">
    <location>
        <begin position="1"/>
        <end position="16"/>
    </location>
</feature>
<protein>
    <recommendedName>
        <fullName evidence="5">Thaumatin-like protein</fullName>
    </recommendedName>
</protein>
<accession>A0A0C3NA64</accession>
<dbReference type="EMBL" id="KN840808">
    <property type="protein sequence ID" value="KIP01364.1"/>
    <property type="molecule type" value="Genomic_DNA"/>
</dbReference>
<dbReference type="PRINTS" id="PR00347">
    <property type="entry name" value="THAUMATIN"/>
</dbReference>
<evidence type="ECO:0000313" key="3">
    <source>
        <dbReference type="EMBL" id="KIP01364.1"/>
    </source>
</evidence>
<name>A0A0C3NA64_PHLG1</name>
<feature type="disulfide bond" evidence="1">
    <location>
        <begin position="195"/>
        <end position="205"/>
    </location>
</feature>
<feature type="disulfide bond" evidence="1">
    <location>
        <begin position="159"/>
        <end position="176"/>
    </location>
</feature>
<dbReference type="Pfam" id="PF00314">
    <property type="entry name" value="Thaumatin"/>
    <property type="match status" value="1"/>
</dbReference>
<dbReference type="HOGENOM" id="CLU_043181_4_0_1"/>
<keyword evidence="1" id="KW-1015">Disulfide bond</keyword>
<feature type="disulfide bond" evidence="1">
    <location>
        <begin position="151"/>
        <end position="220"/>
    </location>
</feature>
<feature type="disulfide bond" evidence="1">
    <location>
        <begin position="146"/>
        <end position="237"/>
    </location>
</feature>
<dbReference type="InterPro" id="IPR037176">
    <property type="entry name" value="Osmotin/thaumatin-like_sf"/>
</dbReference>
<evidence type="ECO:0000256" key="2">
    <source>
        <dbReference type="SAM" id="SignalP"/>
    </source>
</evidence>
<feature type="disulfide bond" evidence="1">
    <location>
        <begin position="77"/>
        <end position="88"/>
    </location>
</feature>
<dbReference type="AlphaFoldDB" id="A0A0C3NA64"/>